<evidence type="ECO:0000256" key="3">
    <source>
        <dbReference type="HAMAP-Rule" id="MF_00272"/>
    </source>
</evidence>
<protein>
    <recommendedName>
        <fullName evidence="3">Glycine cleavage system H protein</fullName>
    </recommendedName>
</protein>
<dbReference type="InterPro" id="IPR017453">
    <property type="entry name" value="GCV_H_sub"/>
</dbReference>
<evidence type="ECO:0000256" key="4">
    <source>
        <dbReference type="PIRSR" id="PIRSR617453-50"/>
    </source>
</evidence>
<dbReference type="GO" id="GO:0019464">
    <property type="term" value="P:glycine decarboxylation via glycine cleavage system"/>
    <property type="evidence" value="ECO:0007669"/>
    <property type="project" value="UniProtKB-UniRule"/>
</dbReference>
<dbReference type="Proteomes" id="UP000239485">
    <property type="component" value="Unassembled WGS sequence"/>
</dbReference>
<evidence type="ECO:0000256" key="1">
    <source>
        <dbReference type="ARBA" id="ARBA00009249"/>
    </source>
</evidence>
<dbReference type="InterPro" id="IPR033753">
    <property type="entry name" value="GCV_H/Fam206"/>
</dbReference>
<keyword evidence="2 3" id="KW-0450">Lipoyl</keyword>
<dbReference type="GO" id="GO:0005960">
    <property type="term" value="C:glycine cleavage complex"/>
    <property type="evidence" value="ECO:0007669"/>
    <property type="project" value="InterPro"/>
</dbReference>
<dbReference type="AlphaFoldDB" id="A0A2S6IDA0"/>
<dbReference type="PROSITE" id="PS50968">
    <property type="entry name" value="BIOTINYL_LIPOYL"/>
    <property type="match status" value="1"/>
</dbReference>
<name>A0A2S6IDA0_9ACTN</name>
<dbReference type="InterPro" id="IPR000089">
    <property type="entry name" value="Biotin_lipoyl"/>
</dbReference>
<dbReference type="PANTHER" id="PTHR11715:SF3">
    <property type="entry name" value="GLYCINE CLEAVAGE SYSTEM H PROTEIN-RELATED"/>
    <property type="match status" value="1"/>
</dbReference>
<comment type="subunit">
    <text evidence="3">The glycine cleavage system is composed of four proteins: P, T, L and H.</text>
</comment>
<dbReference type="GO" id="GO:0005829">
    <property type="term" value="C:cytosol"/>
    <property type="evidence" value="ECO:0007669"/>
    <property type="project" value="TreeGrafter"/>
</dbReference>
<sequence>MSSDVPAELRYTSEHEWVRVQEDGTLTVGITDYAQSALGDVVYVSLPAEGETVAAGAACGEVESTKSVSEITAPVAGTVLAHNPGLETRPDLVNADPYGEGWMFTLRPDDASAVEGLLSAEDYTAHAG</sequence>
<comment type="cofactor">
    <cofactor evidence="3">
        <name>(R)-lipoate</name>
        <dbReference type="ChEBI" id="CHEBI:83088"/>
    </cofactor>
    <text evidence="3">Binds 1 lipoyl cofactor covalently.</text>
</comment>
<comment type="caution">
    <text evidence="6">The sequence shown here is derived from an EMBL/GenBank/DDBJ whole genome shotgun (WGS) entry which is preliminary data.</text>
</comment>
<proteinExistence type="inferred from homology"/>
<dbReference type="GO" id="GO:0009249">
    <property type="term" value="P:protein lipoylation"/>
    <property type="evidence" value="ECO:0007669"/>
    <property type="project" value="TreeGrafter"/>
</dbReference>
<feature type="modified residue" description="N6-lipoyllysine" evidence="3 4">
    <location>
        <position position="66"/>
    </location>
</feature>
<dbReference type="PANTHER" id="PTHR11715">
    <property type="entry name" value="GLYCINE CLEAVAGE SYSTEM H PROTEIN"/>
    <property type="match status" value="1"/>
</dbReference>
<dbReference type="InterPro" id="IPR011053">
    <property type="entry name" value="Single_hybrid_motif"/>
</dbReference>
<accession>A0A2S6IDA0</accession>
<dbReference type="HAMAP" id="MF_00272">
    <property type="entry name" value="GcvH"/>
    <property type="match status" value="1"/>
</dbReference>
<evidence type="ECO:0000313" key="7">
    <source>
        <dbReference type="Proteomes" id="UP000239485"/>
    </source>
</evidence>
<dbReference type="NCBIfam" id="NF002270">
    <property type="entry name" value="PRK01202.1"/>
    <property type="match status" value="1"/>
</dbReference>
<dbReference type="PROSITE" id="PS00189">
    <property type="entry name" value="LIPOYL"/>
    <property type="match status" value="1"/>
</dbReference>
<dbReference type="OrthoDB" id="9796712at2"/>
<dbReference type="InterPro" id="IPR002930">
    <property type="entry name" value="GCV_H"/>
</dbReference>
<dbReference type="Gene3D" id="2.40.50.100">
    <property type="match status" value="1"/>
</dbReference>
<evidence type="ECO:0000313" key="6">
    <source>
        <dbReference type="EMBL" id="PPK92179.1"/>
    </source>
</evidence>
<feature type="domain" description="Lipoyl-binding" evidence="5">
    <location>
        <begin position="25"/>
        <end position="107"/>
    </location>
</feature>
<keyword evidence="7" id="KW-1185">Reference proteome</keyword>
<dbReference type="CDD" id="cd06848">
    <property type="entry name" value="GCS_H"/>
    <property type="match status" value="1"/>
</dbReference>
<dbReference type="InterPro" id="IPR003016">
    <property type="entry name" value="2-oxoA_DH_lipoyl-BS"/>
</dbReference>
<comment type="similarity">
    <text evidence="1 3">Belongs to the GcvH family.</text>
</comment>
<reference evidence="6 7" key="1">
    <citation type="submission" date="2018-02" db="EMBL/GenBank/DDBJ databases">
        <title>Genomic Encyclopedia of Archaeal and Bacterial Type Strains, Phase II (KMG-II): from individual species to whole genera.</title>
        <authorList>
            <person name="Goeker M."/>
        </authorList>
    </citation>
    <scope>NUCLEOTIDE SEQUENCE [LARGE SCALE GENOMIC DNA]</scope>
    <source>
        <strain evidence="6 7">DSM 22857</strain>
    </source>
</reference>
<dbReference type="EMBL" id="PTJD01000016">
    <property type="protein sequence ID" value="PPK92179.1"/>
    <property type="molecule type" value="Genomic_DNA"/>
</dbReference>
<evidence type="ECO:0000256" key="2">
    <source>
        <dbReference type="ARBA" id="ARBA00022823"/>
    </source>
</evidence>
<dbReference type="RefSeq" id="WP_104435190.1">
    <property type="nucleotide sequence ID" value="NZ_PTJD01000016.1"/>
</dbReference>
<organism evidence="6 7">
    <name type="scientific">Kineococcus xinjiangensis</name>
    <dbReference type="NCBI Taxonomy" id="512762"/>
    <lineage>
        <taxon>Bacteria</taxon>
        <taxon>Bacillati</taxon>
        <taxon>Actinomycetota</taxon>
        <taxon>Actinomycetes</taxon>
        <taxon>Kineosporiales</taxon>
        <taxon>Kineosporiaceae</taxon>
        <taxon>Kineococcus</taxon>
    </lineage>
</organism>
<dbReference type="NCBIfam" id="TIGR00527">
    <property type="entry name" value="gcvH"/>
    <property type="match status" value="1"/>
</dbReference>
<comment type="function">
    <text evidence="3">The glycine cleavage system catalyzes the degradation of glycine. The H protein shuttles the methylamine group of glycine from the P protein to the T protein.</text>
</comment>
<evidence type="ECO:0000259" key="5">
    <source>
        <dbReference type="PROSITE" id="PS50968"/>
    </source>
</evidence>
<gene>
    <name evidence="3" type="primary">gcvH</name>
    <name evidence="6" type="ORF">CLV92_11641</name>
</gene>
<dbReference type="Pfam" id="PF01597">
    <property type="entry name" value="GCV_H"/>
    <property type="match status" value="1"/>
</dbReference>
<dbReference type="SUPFAM" id="SSF51230">
    <property type="entry name" value="Single hybrid motif"/>
    <property type="match status" value="1"/>
</dbReference>